<proteinExistence type="predicted"/>
<feature type="transmembrane region" description="Helical" evidence="1">
    <location>
        <begin position="311"/>
        <end position="330"/>
    </location>
</feature>
<dbReference type="EMBL" id="KQ995411">
    <property type="protein sequence ID" value="KZV46696.1"/>
    <property type="molecule type" value="Genomic_DNA"/>
</dbReference>
<dbReference type="PANTHER" id="PTHR33736:SF18">
    <property type="entry name" value="F-BOX DOMAIN-CONTAINING PROTEIN"/>
    <property type="match status" value="1"/>
</dbReference>
<evidence type="ECO:0000313" key="4">
    <source>
        <dbReference type="Proteomes" id="UP000250235"/>
    </source>
</evidence>
<dbReference type="OrthoDB" id="671172at2759"/>
<feature type="domain" description="F-box" evidence="2">
    <location>
        <begin position="25"/>
        <end position="66"/>
    </location>
</feature>
<dbReference type="PANTHER" id="PTHR33736">
    <property type="entry name" value="F-BOX PROTEIN-RELATED"/>
    <property type="match status" value="1"/>
</dbReference>
<dbReference type="InterPro" id="IPR045283">
    <property type="entry name" value="AT3G44326-like"/>
</dbReference>
<keyword evidence="4" id="KW-1185">Reference proteome</keyword>
<dbReference type="Pfam" id="PF12937">
    <property type="entry name" value="F-box-like"/>
    <property type="match status" value="1"/>
</dbReference>
<keyword evidence="1" id="KW-0472">Membrane</keyword>
<evidence type="ECO:0000256" key="1">
    <source>
        <dbReference type="SAM" id="Phobius"/>
    </source>
</evidence>
<evidence type="ECO:0000313" key="3">
    <source>
        <dbReference type="EMBL" id="KZV46696.1"/>
    </source>
</evidence>
<keyword evidence="1" id="KW-1133">Transmembrane helix</keyword>
<sequence length="337" mass="37890">MFFGKNSTNVSTAAAGGDTITAIHPDIIGTHILRRLDGATLASTSCASSQLLSLCSDDQLWRSICNSTWPSTTDTRVLRAISAFPSGHRSFYSDSFPSAHHELPRETRSVQKSELISAVDIYFEDRLIYSKVLETETVSNWFLSFPLSLELLDPKEIVPTTLKIEEDSGDCASLAAQHLKLSWILIDPNNGRAVNVASRTAVESRRNWSDGDIQLRFATVVASATRELVQCAVLVNCGGKDGGELHLKEVKMQVEDMEGRTLSGRDSFGILQAAMEGRRRRIDCKREKDIYESFLKKKVQYKEKQQMRERGLDMICIVIGLSIFFSIWIFCFRRYMD</sequence>
<dbReference type="InterPro" id="IPR001810">
    <property type="entry name" value="F-box_dom"/>
</dbReference>
<name>A0A2Z7CPH2_9LAMI</name>
<dbReference type="Proteomes" id="UP000250235">
    <property type="component" value="Unassembled WGS sequence"/>
</dbReference>
<dbReference type="SUPFAM" id="SSF81383">
    <property type="entry name" value="F-box domain"/>
    <property type="match status" value="1"/>
</dbReference>
<organism evidence="3 4">
    <name type="scientific">Dorcoceras hygrometricum</name>
    <dbReference type="NCBI Taxonomy" id="472368"/>
    <lineage>
        <taxon>Eukaryota</taxon>
        <taxon>Viridiplantae</taxon>
        <taxon>Streptophyta</taxon>
        <taxon>Embryophyta</taxon>
        <taxon>Tracheophyta</taxon>
        <taxon>Spermatophyta</taxon>
        <taxon>Magnoliopsida</taxon>
        <taxon>eudicotyledons</taxon>
        <taxon>Gunneridae</taxon>
        <taxon>Pentapetalae</taxon>
        <taxon>asterids</taxon>
        <taxon>lamiids</taxon>
        <taxon>Lamiales</taxon>
        <taxon>Gesneriaceae</taxon>
        <taxon>Didymocarpoideae</taxon>
        <taxon>Trichosporeae</taxon>
        <taxon>Loxocarpinae</taxon>
        <taxon>Dorcoceras</taxon>
    </lineage>
</organism>
<dbReference type="AlphaFoldDB" id="A0A2Z7CPH2"/>
<keyword evidence="1" id="KW-0812">Transmembrane</keyword>
<dbReference type="Gene3D" id="1.20.1280.50">
    <property type="match status" value="1"/>
</dbReference>
<protein>
    <submittedName>
        <fullName evidence="3">F-box protein-like</fullName>
    </submittedName>
</protein>
<dbReference type="InterPro" id="IPR036047">
    <property type="entry name" value="F-box-like_dom_sf"/>
</dbReference>
<evidence type="ECO:0000259" key="2">
    <source>
        <dbReference type="Pfam" id="PF12937"/>
    </source>
</evidence>
<gene>
    <name evidence="3" type="ORF">F511_36756</name>
</gene>
<accession>A0A2Z7CPH2</accession>
<reference evidence="3 4" key="1">
    <citation type="journal article" date="2015" name="Proc. Natl. Acad. Sci. U.S.A.">
        <title>The resurrection genome of Boea hygrometrica: A blueprint for survival of dehydration.</title>
        <authorList>
            <person name="Xiao L."/>
            <person name="Yang G."/>
            <person name="Zhang L."/>
            <person name="Yang X."/>
            <person name="Zhao S."/>
            <person name="Ji Z."/>
            <person name="Zhou Q."/>
            <person name="Hu M."/>
            <person name="Wang Y."/>
            <person name="Chen M."/>
            <person name="Xu Y."/>
            <person name="Jin H."/>
            <person name="Xiao X."/>
            <person name="Hu G."/>
            <person name="Bao F."/>
            <person name="Hu Y."/>
            <person name="Wan P."/>
            <person name="Li L."/>
            <person name="Deng X."/>
            <person name="Kuang T."/>
            <person name="Xiang C."/>
            <person name="Zhu J.K."/>
            <person name="Oliver M.J."/>
            <person name="He Y."/>
        </authorList>
    </citation>
    <scope>NUCLEOTIDE SEQUENCE [LARGE SCALE GENOMIC DNA]</scope>
    <source>
        <strain evidence="4">cv. XS01</strain>
    </source>
</reference>